<dbReference type="PANTHER" id="PTHR10953">
    <property type="entry name" value="UBIQUITIN-ACTIVATING ENZYME E1"/>
    <property type="match status" value="1"/>
</dbReference>
<evidence type="ECO:0000313" key="2">
    <source>
        <dbReference type="EMBL" id="PTQ85957.1"/>
    </source>
</evidence>
<dbReference type="EMBL" id="QAOM01000002">
    <property type="protein sequence ID" value="PTQ85957.1"/>
    <property type="molecule type" value="Genomic_DNA"/>
</dbReference>
<dbReference type="AlphaFoldDB" id="A0A2T5IQ56"/>
<accession>A0A2T5IQ56</accession>
<dbReference type="InterPro" id="IPR045886">
    <property type="entry name" value="ThiF/MoeB/HesA"/>
</dbReference>
<organism evidence="2 3">
    <name type="scientific">Trichococcus patagoniensis</name>
    <dbReference type="NCBI Taxonomy" id="382641"/>
    <lineage>
        <taxon>Bacteria</taxon>
        <taxon>Bacillati</taxon>
        <taxon>Bacillota</taxon>
        <taxon>Bacilli</taxon>
        <taxon>Lactobacillales</taxon>
        <taxon>Carnobacteriaceae</taxon>
        <taxon>Trichococcus</taxon>
    </lineage>
</organism>
<sequence length="369" mass="41940">MDNQTVYKIKDSVDLFLSDEKYLMAYYMNTRQRKSFKINKEMILLIEQIDGKHTVQELKDYMTVHHQSDNESVAFVLALMESNRLITDTKVKDNILSVEEHERYSRQINYFSEFLGSEEEGIYGQKKLMNAHVLIFGCGAIGGNIAMELVMAGVKNITLYDYDTVACSDVSRHMYFREEHIGEGKVAALKEELYKIDHSVEVYAIEESMNPYSDIEGYIKEADFVINTLDEPYIGYTSSKISRCCIQYNIPHYIAGGFDAHLASTGELIIPHVTPCVECYAGHFKETLKGWKPKEHPVRERYTEIGGLASMSLFSASFAAIEIIKYIAGLVNISEEYKVRGELLFTDLSLTYLNVMKNNNCPVCGGDGI</sequence>
<proteinExistence type="predicted"/>
<dbReference type="PANTHER" id="PTHR10953:SF102">
    <property type="entry name" value="ADENYLYLTRANSFERASE AND SULFURTRANSFERASE MOCS3"/>
    <property type="match status" value="1"/>
</dbReference>
<dbReference type="SUPFAM" id="SSF69572">
    <property type="entry name" value="Activating enzymes of the ubiquitin-like proteins"/>
    <property type="match status" value="1"/>
</dbReference>
<evidence type="ECO:0000259" key="1">
    <source>
        <dbReference type="Pfam" id="PF00899"/>
    </source>
</evidence>
<dbReference type="GO" id="GO:0008641">
    <property type="term" value="F:ubiquitin-like modifier activating enzyme activity"/>
    <property type="evidence" value="ECO:0007669"/>
    <property type="project" value="InterPro"/>
</dbReference>
<dbReference type="OrthoDB" id="9804150at2"/>
<evidence type="ECO:0000313" key="3">
    <source>
        <dbReference type="Proteomes" id="UP000244161"/>
    </source>
</evidence>
<protein>
    <submittedName>
        <fullName evidence="2">Molybdopterin/thiamine biosynthesis adenylyltransferase</fullName>
    </submittedName>
</protein>
<dbReference type="GO" id="GO:0016779">
    <property type="term" value="F:nucleotidyltransferase activity"/>
    <property type="evidence" value="ECO:0007669"/>
    <property type="project" value="UniProtKB-KW"/>
</dbReference>
<dbReference type="Pfam" id="PF00899">
    <property type="entry name" value="ThiF"/>
    <property type="match status" value="1"/>
</dbReference>
<keyword evidence="2" id="KW-0808">Transferase</keyword>
<dbReference type="Proteomes" id="UP000244161">
    <property type="component" value="Unassembled WGS sequence"/>
</dbReference>
<dbReference type="Gene3D" id="3.40.50.720">
    <property type="entry name" value="NAD(P)-binding Rossmann-like Domain"/>
    <property type="match status" value="1"/>
</dbReference>
<name>A0A2T5IQ56_9LACT</name>
<dbReference type="InterPro" id="IPR035985">
    <property type="entry name" value="Ubiquitin-activating_enz"/>
</dbReference>
<feature type="domain" description="THIF-type NAD/FAD binding fold" evidence="1">
    <location>
        <begin position="104"/>
        <end position="362"/>
    </location>
</feature>
<dbReference type="GO" id="GO:0005737">
    <property type="term" value="C:cytoplasm"/>
    <property type="evidence" value="ECO:0007669"/>
    <property type="project" value="TreeGrafter"/>
</dbReference>
<keyword evidence="2" id="KW-0548">Nucleotidyltransferase</keyword>
<gene>
    <name evidence="2" type="ORF">C8U37_10260</name>
</gene>
<reference evidence="2 3" key="1">
    <citation type="submission" date="2018-04" db="EMBL/GenBank/DDBJ databases">
        <title>Genomic Encyclopedia of Archaeal and Bacterial Type Strains, Phase II (KMG-II): from individual species to whole genera.</title>
        <authorList>
            <person name="Goeker M."/>
        </authorList>
    </citation>
    <scope>NUCLEOTIDE SEQUENCE [LARGE SCALE GENOMIC DNA]</scope>
    <source>
        <strain evidence="2 3">DSM 18806</strain>
    </source>
</reference>
<keyword evidence="3" id="KW-1185">Reference proteome</keyword>
<dbReference type="InterPro" id="IPR000594">
    <property type="entry name" value="ThiF_NAD_FAD-bd"/>
</dbReference>
<comment type="caution">
    <text evidence="2">The sequence shown here is derived from an EMBL/GenBank/DDBJ whole genome shotgun (WGS) entry which is preliminary data.</text>
</comment>
<dbReference type="GO" id="GO:0004792">
    <property type="term" value="F:thiosulfate-cyanide sulfurtransferase activity"/>
    <property type="evidence" value="ECO:0007669"/>
    <property type="project" value="TreeGrafter"/>
</dbReference>
<dbReference type="RefSeq" id="WP_108031552.1">
    <property type="nucleotide sequence ID" value="NZ_QAOM01000002.1"/>
</dbReference>
<dbReference type="GO" id="GO:0032446">
    <property type="term" value="P:protein modification by small protein conjugation"/>
    <property type="evidence" value="ECO:0007669"/>
    <property type="project" value="TreeGrafter"/>
</dbReference>